<feature type="domain" description="C2H2-type" evidence="5">
    <location>
        <begin position="70"/>
        <end position="94"/>
    </location>
</feature>
<keyword evidence="3" id="KW-0862">Zinc</keyword>
<dbReference type="FunFam" id="3.30.160.60:FF:002390">
    <property type="entry name" value="zinc finger protein 404 isoform X2"/>
    <property type="match status" value="1"/>
</dbReference>
<dbReference type="SMART" id="SM00355">
    <property type="entry name" value="ZnF_C2H2"/>
    <property type="match status" value="3"/>
</dbReference>
<dbReference type="Pfam" id="PF00096">
    <property type="entry name" value="zf-C2H2"/>
    <property type="match status" value="2"/>
</dbReference>
<evidence type="ECO:0000256" key="2">
    <source>
        <dbReference type="ARBA" id="ARBA00022771"/>
    </source>
</evidence>
<name>A0A1R2CVJ2_9CILI</name>
<keyword evidence="1" id="KW-0479">Metal-binding</keyword>
<dbReference type="PANTHER" id="PTHR23235:SF120">
    <property type="entry name" value="KRUPPEL-LIKE FACTOR 15"/>
    <property type="match status" value="1"/>
</dbReference>
<gene>
    <name evidence="6" type="ORF">SteCoe_4079</name>
</gene>
<organism evidence="6 7">
    <name type="scientific">Stentor coeruleus</name>
    <dbReference type="NCBI Taxonomy" id="5963"/>
    <lineage>
        <taxon>Eukaryota</taxon>
        <taxon>Sar</taxon>
        <taxon>Alveolata</taxon>
        <taxon>Ciliophora</taxon>
        <taxon>Postciliodesmatophora</taxon>
        <taxon>Heterotrichea</taxon>
        <taxon>Heterotrichida</taxon>
        <taxon>Stentoridae</taxon>
        <taxon>Stentor</taxon>
    </lineage>
</organism>
<dbReference type="EMBL" id="MPUH01000050">
    <property type="protein sequence ID" value="OMJ93000.1"/>
    <property type="molecule type" value="Genomic_DNA"/>
</dbReference>
<sequence>MDAFEKVEVLYCCPFPGCSKEYKVKFNLRRHVQMIHIKMTFHRCRVCAKSFSSRQVLKEHFYRHSKVKPYYCAKCGKRFRQYSHLSSHRKSHSN</sequence>
<accession>A0A1R2CVJ2</accession>
<dbReference type="PROSITE" id="PS50157">
    <property type="entry name" value="ZINC_FINGER_C2H2_2"/>
    <property type="match status" value="3"/>
</dbReference>
<protein>
    <recommendedName>
        <fullName evidence="5">C2H2-type domain-containing protein</fullName>
    </recommendedName>
</protein>
<evidence type="ECO:0000313" key="6">
    <source>
        <dbReference type="EMBL" id="OMJ93000.1"/>
    </source>
</evidence>
<dbReference type="AlphaFoldDB" id="A0A1R2CVJ2"/>
<dbReference type="GO" id="GO:0008270">
    <property type="term" value="F:zinc ion binding"/>
    <property type="evidence" value="ECO:0007669"/>
    <property type="project" value="UniProtKB-KW"/>
</dbReference>
<feature type="domain" description="C2H2-type" evidence="5">
    <location>
        <begin position="42"/>
        <end position="69"/>
    </location>
</feature>
<evidence type="ECO:0000256" key="3">
    <source>
        <dbReference type="ARBA" id="ARBA00022833"/>
    </source>
</evidence>
<evidence type="ECO:0000259" key="5">
    <source>
        <dbReference type="PROSITE" id="PS50157"/>
    </source>
</evidence>
<dbReference type="SUPFAM" id="SSF57667">
    <property type="entry name" value="beta-beta-alpha zinc fingers"/>
    <property type="match status" value="2"/>
</dbReference>
<dbReference type="Gene3D" id="3.30.160.60">
    <property type="entry name" value="Classic Zinc Finger"/>
    <property type="match status" value="3"/>
</dbReference>
<keyword evidence="7" id="KW-1185">Reference proteome</keyword>
<feature type="domain" description="C2H2-type" evidence="5">
    <location>
        <begin position="11"/>
        <end position="36"/>
    </location>
</feature>
<dbReference type="Proteomes" id="UP000187209">
    <property type="component" value="Unassembled WGS sequence"/>
</dbReference>
<evidence type="ECO:0000313" key="7">
    <source>
        <dbReference type="Proteomes" id="UP000187209"/>
    </source>
</evidence>
<keyword evidence="2 4" id="KW-0863">Zinc-finger</keyword>
<dbReference type="PANTHER" id="PTHR23235">
    <property type="entry name" value="KRUEPPEL-LIKE TRANSCRIPTION FACTOR"/>
    <property type="match status" value="1"/>
</dbReference>
<evidence type="ECO:0000256" key="4">
    <source>
        <dbReference type="PROSITE-ProRule" id="PRU00042"/>
    </source>
</evidence>
<comment type="caution">
    <text evidence="6">The sequence shown here is derived from an EMBL/GenBank/DDBJ whole genome shotgun (WGS) entry which is preliminary data.</text>
</comment>
<proteinExistence type="predicted"/>
<dbReference type="OrthoDB" id="8630045at2759"/>
<dbReference type="GO" id="GO:0000981">
    <property type="term" value="F:DNA-binding transcription factor activity, RNA polymerase II-specific"/>
    <property type="evidence" value="ECO:0007669"/>
    <property type="project" value="TreeGrafter"/>
</dbReference>
<dbReference type="InterPro" id="IPR036236">
    <property type="entry name" value="Znf_C2H2_sf"/>
</dbReference>
<evidence type="ECO:0000256" key="1">
    <source>
        <dbReference type="ARBA" id="ARBA00022723"/>
    </source>
</evidence>
<reference evidence="6 7" key="1">
    <citation type="submission" date="2016-11" db="EMBL/GenBank/DDBJ databases">
        <title>The macronuclear genome of Stentor coeruleus: a giant cell with tiny introns.</title>
        <authorList>
            <person name="Slabodnick M."/>
            <person name="Ruby J.G."/>
            <person name="Reiff S.B."/>
            <person name="Swart E.C."/>
            <person name="Gosai S."/>
            <person name="Prabakaran S."/>
            <person name="Witkowska E."/>
            <person name="Larue G.E."/>
            <person name="Fisher S."/>
            <person name="Freeman R.M."/>
            <person name="Gunawardena J."/>
            <person name="Chu W."/>
            <person name="Stover N.A."/>
            <person name="Gregory B.D."/>
            <person name="Nowacki M."/>
            <person name="Derisi J."/>
            <person name="Roy S.W."/>
            <person name="Marshall W.F."/>
            <person name="Sood P."/>
        </authorList>
    </citation>
    <scope>NUCLEOTIDE SEQUENCE [LARGE SCALE GENOMIC DNA]</scope>
    <source>
        <strain evidence="6">WM001</strain>
    </source>
</reference>
<dbReference type="PROSITE" id="PS00028">
    <property type="entry name" value="ZINC_FINGER_C2H2_1"/>
    <property type="match status" value="3"/>
</dbReference>
<dbReference type="GO" id="GO:0000978">
    <property type="term" value="F:RNA polymerase II cis-regulatory region sequence-specific DNA binding"/>
    <property type="evidence" value="ECO:0007669"/>
    <property type="project" value="TreeGrafter"/>
</dbReference>
<dbReference type="InterPro" id="IPR013087">
    <property type="entry name" value="Znf_C2H2_type"/>
</dbReference>